<dbReference type="GO" id="GO:0005886">
    <property type="term" value="C:plasma membrane"/>
    <property type="evidence" value="ECO:0007669"/>
    <property type="project" value="UniProtKB-SubCell"/>
</dbReference>
<dbReference type="SFLD" id="SFLDG01129">
    <property type="entry name" value="C1.5:_HAD__Beta-PGM__Phosphata"/>
    <property type="match status" value="1"/>
</dbReference>
<dbReference type="SUPFAM" id="SSF56784">
    <property type="entry name" value="HAD-like"/>
    <property type="match status" value="1"/>
</dbReference>
<dbReference type="STRING" id="1549858.MC45_09690"/>
<feature type="transmembrane region" description="Helical" evidence="6">
    <location>
        <begin position="65"/>
        <end position="94"/>
    </location>
</feature>
<dbReference type="SFLD" id="SFLDS00003">
    <property type="entry name" value="Haloacid_Dehalogenase"/>
    <property type="match status" value="1"/>
</dbReference>
<protein>
    <submittedName>
        <fullName evidence="7">Ribonuclease</fullName>
    </submittedName>
</protein>
<dbReference type="NCBIfam" id="TIGR00765">
    <property type="entry name" value="yihY_not_rbn"/>
    <property type="match status" value="1"/>
</dbReference>
<evidence type="ECO:0000256" key="6">
    <source>
        <dbReference type="SAM" id="Phobius"/>
    </source>
</evidence>
<dbReference type="KEGG" id="stax:MC45_09690"/>
<evidence type="ECO:0000256" key="3">
    <source>
        <dbReference type="ARBA" id="ARBA00022692"/>
    </source>
</evidence>
<dbReference type="eggNOG" id="COG1295">
    <property type="taxonomic scope" value="Bacteria"/>
</dbReference>
<sequence>MRHADRSPRNRAPRRRFALARRSALMGVTGMDDREHGVHSPWALPAGGWKAVLKRTWAETGRDNVGLIAAGVAFYGFLALVPLLGVTVLSYGLIADQQTVIADVNRLAAVMPADAATLVGEQLMNVVKSSDGKKGFGLLLALALALFGARNGAGAVITALNIAYEEEEKRGFIRVNLLALGITAAAVIVALVAALAIAALAKLEALLPGAPGVVVVGGKLASYLLLLVAGSAAAAALYRFGPSRARARWTWLTPGSLFAAGGWLLLSLGFGLYVANFGNYNATYGSLSAVVVMLTWFYLSAYILIFGAELNAELEHQTAADTTTGAARPLGSRGSWVADHVAGDGAARGVRDDGEAALPADRDGHAAAADFAASRAAARAGQVAGLGKAGLITSASATLGLRLLRKRGQARTGVAVLGASALAAWLTRERAQVRAVLFDLDGTLVDSNDFHVEAWHAAFAEAGHAVDREAIRGQIGKGGDLLVPALLPALAPKDRERLATRQGELFKARYRDRVRPFPGAADLVRRVAASGRRVVLASSASGEDLAHYQRLLAIADVVDATVSKDDVATSKPAGDIFAAALAKAGVAPDRAIVIGDTPYDITAAQRCGVAAVAVRSGGFDEAALRGAVARYDDVAALLRRFAASPLNR</sequence>
<dbReference type="Pfam" id="PF03631">
    <property type="entry name" value="Virul_fac_BrkB"/>
    <property type="match status" value="1"/>
</dbReference>
<gene>
    <name evidence="7" type="ORF">MC45_09690</name>
</gene>
<keyword evidence="2" id="KW-1003">Cell membrane</keyword>
<feature type="transmembrane region" description="Helical" evidence="6">
    <location>
        <begin position="252"/>
        <end position="275"/>
    </location>
</feature>
<evidence type="ECO:0000313" key="8">
    <source>
        <dbReference type="Proteomes" id="UP000033200"/>
    </source>
</evidence>
<accession>A0A097EGB2</accession>
<evidence type="ECO:0000256" key="5">
    <source>
        <dbReference type="ARBA" id="ARBA00023136"/>
    </source>
</evidence>
<evidence type="ECO:0000256" key="1">
    <source>
        <dbReference type="ARBA" id="ARBA00004651"/>
    </source>
</evidence>
<reference evidence="7 8" key="1">
    <citation type="submission" date="2014-09" db="EMBL/GenBank/DDBJ databases">
        <title>Using Illumina technology Improving SMRT sequencing Genome Assembly by RASTools.</title>
        <authorList>
            <person name="Zhou Y."/>
            <person name="Ma T."/>
            <person name="Liu T."/>
        </authorList>
    </citation>
    <scope>NUCLEOTIDE SEQUENCE [LARGE SCALE GENOMIC DNA]</scope>
    <source>
        <strain evidence="7 8">ATCC 55669</strain>
    </source>
</reference>
<feature type="transmembrane region" description="Helical" evidence="6">
    <location>
        <begin position="287"/>
        <end position="308"/>
    </location>
</feature>
<feature type="transmembrane region" description="Helical" evidence="6">
    <location>
        <begin position="136"/>
        <end position="163"/>
    </location>
</feature>
<evidence type="ECO:0000256" key="2">
    <source>
        <dbReference type="ARBA" id="ARBA00022475"/>
    </source>
</evidence>
<proteinExistence type="predicted"/>
<dbReference type="NCBIfam" id="TIGR01509">
    <property type="entry name" value="HAD-SF-IA-v3"/>
    <property type="match status" value="1"/>
</dbReference>
<dbReference type="CDD" id="cd07505">
    <property type="entry name" value="HAD_BPGM-like"/>
    <property type="match status" value="1"/>
</dbReference>
<dbReference type="eggNOG" id="COG0546">
    <property type="taxonomic scope" value="Bacteria"/>
</dbReference>
<feature type="transmembrane region" description="Helical" evidence="6">
    <location>
        <begin position="175"/>
        <end position="200"/>
    </location>
</feature>
<dbReference type="SFLD" id="SFLDG01135">
    <property type="entry name" value="C1.5.6:_HAD__Beta-PGM__Phospha"/>
    <property type="match status" value="1"/>
</dbReference>
<dbReference type="InterPro" id="IPR006439">
    <property type="entry name" value="HAD-SF_hydro_IA"/>
</dbReference>
<feature type="transmembrane region" description="Helical" evidence="6">
    <location>
        <begin position="220"/>
        <end position="240"/>
    </location>
</feature>
<dbReference type="InterPro" id="IPR023198">
    <property type="entry name" value="PGP-like_dom2"/>
</dbReference>
<dbReference type="PANTHER" id="PTHR30213">
    <property type="entry name" value="INNER MEMBRANE PROTEIN YHJD"/>
    <property type="match status" value="1"/>
</dbReference>
<dbReference type="Gene3D" id="1.10.150.240">
    <property type="entry name" value="Putative phosphatase, domain 2"/>
    <property type="match status" value="1"/>
</dbReference>
<dbReference type="Gene3D" id="3.40.50.1000">
    <property type="entry name" value="HAD superfamily/HAD-like"/>
    <property type="match status" value="1"/>
</dbReference>
<dbReference type="EMBL" id="CP009571">
    <property type="protein sequence ID" value="AIT06596.1"/>
    <property type="molecule type" value="Genomic_DNA"/>
</dbReference>
<keyword evidence="3 6" id="KW-0812">Transmembrane</keyword>
<evidence type="ECO:0000313" key="7">
    <source>
        <dbReference type="EMBL" id="AIT06596.1"/>
    </source>
</evidence>
<dbReference type="InterPro" id="IPR036412">
    <property type="entry name" value="HAD-like_sf"/>
</dbReference>
<dbReference type="PANTHER" id="PTHR30213:SF0">
    <property type="entry name" value="UPF0761 MEMBRANE PROTEIN YIHY"/>
    <property type="match status" value="1"/>
</dbReference>
<dbReference type="InterPro" id="IPR023214">
    <property type="entry name" value="HAD_sf"/>
</dbReference>
<dbReference type="AlphaFoldDB" id="A0A097EGB2"/>
<dbReference type="InterPro" id="IPR017039">
    <property type="entry name" value="Virul_fac_BrkB"/>
</dbReference>
<name>A0A097EGB2_9SPHN</name>
<evidence type="ECO:0000256" key="4">
    <source>
        <dbReference type="ARBA" id="ARBA00022989"/>
    </source>
</evidence>
<organism evidence="7 8">
    <name type="scientific">Sphingomonas taxi</name>
    <dbReference type="NCBI Taxonomy" id="1549858"/>
    <lineage>
        <taxon>Bacteria</taxon>
        <taxon>Pseudomonadati</taxon>
        <taxon>Pseudomonadota</taxon>
        <taxon>Alphaproteobacteria</taxon>
        <taxon>Sphingomonadales</taxon>
        <taxon>Sphingomonadaceae</taxon>
        <taxon>Sphingomonas</taxon>
    </lineage>
</organism>
<keyword evidence="8" id="KW-1185">Reference proteome</keyword>
<comment type="subcellular location">
    <subcellularLocation>
        <location evidence="1">Cell membrane</location>
        <topology evidence="1">Multi-pass membrane protein</topology>
    </subcellularLocation>
</comment>
<dbReference type="Pfam" id="PF00702">
    <property type="entry name" value="Hydrolase"/>
    <property type="match status" value="1"/>
</dbReference>
<keyword evidence="4 6" id="KW-1133">Transmembrane helix</keyword>
<keyword evidence="5 6" id="KW-0472">Membrane</keyword>
<dbReference type="NCBIfam" id="TIGR01549">
    <property type="entry name" value="HAD-SF-IA-v1"/>
    <property type="match status" value="1"/>
</dbReference>
<dbReference type="HOGENOM" id="CLU_422665_0_0_5"/>
<dbReference type="Proteomes" id="UP000033200">
    <property type="component" value="Chromosome"/>
</dbReference>